<sequence length="200" mass="22081">MQRALSILITAAALTACSGLRDLSSDVSTFSQWPADRKPSTYTFERLPSQEQNPQQMQLLEDAAHRAMESAGFQLATDPKTADVSVNLGARVSPNEPSPFDNPFWWHGGLYTHRFYGRPGFYRPGFYSGFGYEPASYEREVAMLIRDRKSGQALYEVRVTNDGYSSSINSLLGAMFQAGLKDFPAGGPNPRRVVTQIGAS</sequence>
<reference evidence="2 3" key="1">
    <citation type="submission" date="2018-08" db="EMBL/GenBank/DDBJ databases">
        <authorList>
            <person name="Khan S.A."/>
            <person name="Jeon C.O."/>
            <person name="Chun B.H."/>
            <person name="Jeong S.E."/>
        </authorList>
    </citation>
    <scope>NUCLEOTIDE SEQUENCE [LARGE SCALE GENOMIC DNA]</scope>
    <source>
        <strain evidence="2 3">S-16</strain>
    </source>
</reference>
<accession>A0A3N7K6X1</accession>
<dbReference type="PROSITE" id="PS51257">
    <property type="entry name" value="PROKAR_LIPOPROTEIN"/>
    <property type="match status" value="1"/>
</dbReference>
<keyword evidence="3" id="KW-1185">Reference proteome</keyword>
<comment type="caution">
    <text evidence="2">The sequence shown here is derived from an EMBL/GenBank/DDBJ whole genome shotgun (WGS) entry which is preliminary data.</text>
</comment>
<dbReference type="Pfam" id="PF13590">
    <property type="entry name" value="DUF4136"/>
    <property type="match status" value="1"/>
</dbReference>
<evidence type="ECO:0000259" key="1">
    <source>
        <dbReference type="Pfam" id="PF13590"/>
    </source>
</evidence>
<dbReference type="EMBL" id="QUSW01000001">
    <property type="protein sequence ID" value="RQP26615.1"/>
    <property type="molecule type" value="Genomic_DNA"/>
</dbReference>
<reference evidence="2 3" key="2">
    <citation type="submission" date="2018-12" db="EMBL/GenBank/DDBJ databases">
        <title>Rhizobacter gummiphilus sp. nov., a rubber-degrading bacterium isolated from the soil of a botanical garden in Japan.</title>
        <authorList>
            <person name="Shunsuke S.S."/>
        </authorList>
    </citation>
    <scope>NUCLEOTIDE SEQUENCE [LARGE SCALE GENOMIC DNA]</scope>
    <source>
        <strain evidence="2 3">S-16</strain>
    </source>
</reference>
<organism evidence="2 3">
    <name type="scientific">Piscinibacter terrae</name>
    <dbReference type="NCBI Taxonomy" id="2496871"/>
    <lineage>
        <taxon>Bacteria</taxon>
        <taxon>Pseudomonadati</taxon>
        <taxon>Pseudomonadota</taxon>
        <taxon>Betaproteobacteria</taxon>
        <taxon>Burkholderiales</taxon>
        <taxon>Sphaerotilaceae</taxon>
        <taxon>Piscinibacter</taxon>
    </lineage>
</organism>
<proteinExistence type="predicted"/>
<dbReference type="InterPro" id="IPR025411">
    <property type="entry name" value="DUF4136"/>
</dbReference>
<dbReference type="Proteomes" id="UP000267464">
    <property type="component" value="Unassembled WGS sequence"/>
</dbReference>
<protein>
    <submittedName>
        <fullName evidence="2">DUF4136 domain-containing protein</fullName>
    </submittedName>
</protein>
<dbReference type="OrthoDB" id="8687009at2"/>
<dbReference type="AlphaFoldDB" id="A0A3N7K6X1"/>
<dbReference type="RefSeq" id="WP_124539307.1">
    <property type="nucleotide sequence ID" value="NZ_QUSW01000001.1"/>
</dbReference>
<evidence type="ECO:0000313" key="2">
    <source>
        <dbReference type="EMBL" id="RQP26615.1"/>
    </source>
</evidence>
<dbReference type="Gene3D" id="3.30.160.670">
    <property type="match status" value="1"/>
</dbReference>
<evidence type="ECO:0000313" key="3">
    <source>
        <dbReference type="Proteomes" id="UP000267464"/>
    </source>
</evidence>
<name>A0A3N7K6X1_9BURK</name>
<feature type="domain" description="DUF4136" evidence="1">
    <location>
        <begin position="28"/>
        <end position="184"/>
    </location>
</feature>
<gene>
    <name evidence="2" type="ORF">DZC73_06355</name>
</gene>